<reference evidence="5" key="1">
    <citation type="submission" date="2016-11" db="EMBL/GenBank/DDBJ databases">
        <authorList>
            <person name="Varghese N."/>
            <person name="Submissions S."/>
        </authorList>
    </citation>
    <scope>NUCLEOTIDE SEQUENCE [LARGE SCALE GENOMIC DNA]</scope>
    <source>
        <strain evidence="5">DSM 18016</strain>
    </source>
</reference>
<gene>
    <name evidence="4" type="ORF">SAMN05444371_0988</name>
</gene>
<evidence type="ECO:0000256" key="3">
    <source>
        <dbReference type="SAM" id="SignalP"/>
    </source>
</evidence>
<evidence type="ECO:0000256" key="1">
    <source>
        <dbReference type="ARBA" id="ARBA00017922"/>
    </source>
</evidence>
<name>A0A1M6PBQ2_9FLAO</name>
<dbReference type="EMBL" id="FRAM01000001">
    <property type="protein sequence ID" value="SHK05366.1"/>
    <property type="molecule type" value="Genomic_DNA"/>
</dbReference>
<dbReference type="Pfam" id="PF20050">
    <property type="entry name" value="DUF6452"/>
    <property type="match status" value="1"/>
</dbReference>
<sequence length="156" mass="17594">MKKIIFFLSFLIILASCGSDDDICLNSESTPRLQIRFKNGAGQITRVENLIVDVDYGNGKPKNIITQTNVELVLVPLRIDDNPYTDIYFKTAKDGDSSKVRISYEKKAIYVSPACGFKVNYDDLKADLIKSDPVKNIESNETSLTDEGKINFYLHF</sequence>
<evidence type="ECO:0000313" key="5">
    <source>
        <dbReference type="Proteomes" id="UP000184498"/>
    </source>
</evidence>
<dbReference type="InterPro" id="IPR012640">
    <property type="entry name" value="Membr_lipoprot_lipid_attach_CS"/>
</dbReference>
<accession>A0A1M6PBQ2</accession>
<keyword evidence="5" id="KW-1185">Reference proteome</keyword>
<feature type="chain" id="PRO_5012658025" description="Type IV secretion system putative lipoprotein virB7" evidence="3">
    <location>
        <begin position="19"/>
        <end position="156"/>
    </location>
</feature>
<dbReference type="RefSeq" id="WP_072996685.1">
    <property type="nucleotide sequence ID" value="NZ_FRAM01000001.1"/>
</dbReference>
<feature type="signal peptide" evidence="3">
    <location>
        <begin position="1"/>
        <end position="18"/>
    </location>
</feature>
<dbReference type="PROSITE" id="PS51257">
    <property type="entry name" value="PROKAR_LIPOPROTEIN"/>
    <property type="match status" value="1"/>
</dbReference>
<dbReference type="InterPro" id="IPR045607">
    <property type="entry name" value="DUF6452"/>
</dbReference>
<proteinExistence type="predicted"/>
<dbReference type="Proteomes" id="UP000184498">
    <property type="component" value="Unassembled WGS sequence"/>
</dbReference>
<evidence type="ECO:0000313" key="4">
    <source>
        <dbReference type="EMBL" id="SHK05366.1"/>
    </source>
</evidence>
<organism evidence="4 5">
    <name type="scientific">Epilithonimonas mollis</name>
    <dbReference type="NCBI Taxonomy" id="216903"/>
    <lineage>
        <taxon>Bacteria</taxon>
        <taxon>Pseudomonadati</taxon>
        <taxon>Bacteroidota</taxon>
        <taxon>Flavobacteriia</taxon>
        <taxon>Flavobacteriales</taxon>
        <taxon>Weeksellaceae</taxon>
        <taxon>Chryseobacterium group</taxon>
        <taxon>Epilithonimonas</taxon>
    </lineage>
</organism>
<dbReference type="STRING" id="216903.SAMN05444371_0988"/>
<evidence type="ECO:0000256" key="2">
    <source>
        <dbReference type="ARBA" id="ARBA00022729"/>
    </source>
</evidence>
<dbReference type="Pfam" id="PF08139">
    <property type="entry name" value="LPAM_1"/>
    <property type="match status" value="1"/>
</dbReference>
<protein>
    <recommendedName>
        <fullName evidence="1">Type IV secretion system putative lipoprotein virB7</fullName>
    </recommendedName>
</protein>
<dbReference type="AlphaFoldDB" id="A0A1M6PBQ2"/>
<keyword evidence="2 3" id="KW-0732">Signal</keyword>
<dbReference type="OrthoDB" id="663527at2"/>